<evidence type="ECO:0000313" key="3">
    <source>
        <dbReference type="Proteomes" id="UP001386437"/>
    </source>
</evidence>
<reference evidence="2 3" key="1">
    <citation type="journal article" date="2022" name="Arch. Microbiol.">
        <title>Paraburkholderia bengalensis sp. nov. isolated from roots of Oryza sativa, IR64.</title>
        <authorList>
            <person name="Nag P."/>
            <person name="Mondal N."/>
            <person name="Sarkar J."/>
            <person name="Das S."/>
        </authorList>
    </citation>
    <scope>NUCLEOTIDE SEQUENCE [LARGE SCALE GENOMIC DNA]</scope>
    <source>
        <strain evidence="2 3">IR64_4_BI</strain>
    </source>
</reference>
<proteinExistence type="predicted"/>
<comment type="caution">
    <text evidence="2">The sequence shown here is derived from an EMBL/GenBank/DDBJ whole genome shotgun (WGS) entry which is preliminary data.</text>
</comment>
<keyword evidence="3" id="KW-1185">Reference proteome</keyword>
<dbReference type="InterPro" id="IPR032710">
    <property type="entry name" value="NTF2-like_dom_sf"/>
</dbReference>
<gene>
    <name evidence="2" type="ORF">H3V53_12030</name>
</gene>
<evidence type="ECO:0000259" key="1">
    <source>
        <dbReference type="Pfam" id="PF12680"/>
    </source>
</evidence>
<dbReference type="SUPFAM" id="SSF54427">
    <property type="entry name" value="NTF2-like"/>
    <property type="match status" value="1"/>
</dbReference>
<accession>A0ABU8IQX9</accession>
<dbReference type="EMBL" id="JACFYJ010000015">
    <property type="protein sequence ID" value="MEI5997899.1"/>
    <property type="molecule type" value="Genomic_DNA"/>
</dbReference>
<feature type="domain" description="SnoaL-like" evidence="1">
    <location>
        <begin position="11"/>
        <end position="114"/>
    </location>
</feature>
<dbReference type="Gene3D" id="3.10.450.50">
    <property type="match status" value="1"/>
</dbReference>
<name>A0ABU8IQX9_9BURK</name>
<dbReference type="RefSeq" id="WP_336598107.1">
    <property type="nucleotide sequence ID" value="NZ_JACFYJ010000015.1"/>
</dbReference>
<organism evidence="2 3">
    <name type="scientific">Paraburkholderia bengalensis</name>
    <dbReference type="NCBI Taxonomy" id="2747562"/>
    <lineage>
        <taxon>Bacteria</taxon>
        <taxon>Pseudomonadati</taxon>
        <taxon>Pseudomonadota</taxon>
        <taxon>Betaproteobacteria</taxon>
        <taxon>Burkholderiales</taxon>
        <taxon>Burkholderiaceae</taxon>
        <taxon>Paraburkholderia</taxon>
    </lineage>
</organism>
<dbReference type="Pfam" id="PF12680">
    <property type="entry name" value="SnoaL_2"/>
    <property type="match status" value="1"/>
</dbReference>
<evidence type="ECO:0000313" key="2">
    <source>
        <dbReference type="EMBL" id="MEI5997899.1"/>
    </source>
</evidence>
<sequence>MNTAREIFAIYAQALARGDNAAAAACFTEDGALDFPYWPLLGLNNRYQGHEALETYLGKLLQLVPGFEFININVHIDEPNAMFAEFYVDKKTSSGRHFDFHYGGLVLAENGKIKLLREFIDQVPAAVALLPNGVADIPQVKSLLRS</sequence>
<protein>
    <submittedName>
        <fullName evidence="2">Nuclear transport factor 2 family protein</fullName>
    </submittedName>
</protein>
<dbReference type="InterPro" id="IPR037401">
    <property type="entry name" value="SnoaL-like"/>
</dbReference>
<dbReference type="Proteomes" id="UP001386437">
    <property type="component" value="Unassembled WGS sequence"/>
</dbReference>